<organism evidence="1 2">
    <name type="scientific">Candidatus Kaiserbacteria bacterium RIFCSPHIGHO2_01_FULL_55_17</name>
    <dbReference type="NCBI Taxonomy" id="1798484"/>
    <lineage>
        <taxon>Bacteria</taxon>
        <taxon>Candidatus Kaiseribacteriota</taxon>
    </lineage>
</organism>
<sequence>MTANVRQAIEVLQTMPKGEREKAALAIIDYGASRPSRYRLTDEQAAEIRRRISRKKRTFLTLAQVRKRLRHLGA</sequence>
<name>A0A1F6D8X4_9BACT</name>
<protein>
    <submittedName>
        <fullName evidence="1">Uncharacterized protein</fullName>
    </submittedName>
</protein>
<dbReference type="AlphaFoldDB" id="A0A1F6D8X4"/>
<dbReference type="EMBL" id="MFKX01000008">
    <property type="protein sequence ID" value="OGG57903.1"/>
    <property type="molecule type" value="Genomic_DNA"/>
</dbReference>
<gene>
    <name evidence="1" type="ORF">A2853_03155</name>
</gene>
<dbReference type="Proteomes" id="UP000177958">
    <property type="component" value="Unassembled WGS sequence"/>
</dbReference>
<reference evidence="1 2" key="1">
    <citation type="journal article" date="2016" name="Nat. Commun.">
        <title>Thousands of microbial genomes shed light on interconnected biogeochemical processes in an aquifer system.</title>
        <authorList>
            <person name="Anantharaman K."/>
            <person name="Brown C.T."/>
            <person name="Hug L.A."/>
            <person name="Sharon I."/>
            <person name="Castelle C.J."/>
            <person name="Probst A.J."/>
            <person name="Thomas B.C."/>
            <person name="Singh A."/>
            <person name="Wilkins M.J."/>
            <person name="Karaoz U."/>
            <person name="Brodie E.L."/>
            <person name="Williams K.H."/>
            <person name="Hubbard S.S."/>
            <person name="Banfield J.F."/>
        </authorList>
    </citation>
    <scope>NUCLEOTIDE SEQUENCE [LARGE SCALE GENOMIC DNA]</scope>
</reference>
<accession>A0A1F6D8X4</accession>
<proteinExistence type="predicted"/>
<evidence type="ECO:0000313" key="1">
    <source>
        <dbReference type="EMBL" id="OGG57903.1"/>
    </source>
</evidence>
<evidence type="ECO:0000313" key="2">
    <source>
        <dbReference type="Proteomes" id="UP000177958"/>
    </source>
</evidence>
<comment type="caution">
    <text evidence="1">The sequence shown here is derived from an EMBL/GenBank/DDBJ whole genome shotgun (WGS) entry which is preliminary data.</text>
</comment>